<feature type="binding site" description="axial binding residue" evidence="5">
    <location>
        <position position="449"/>
    </location>
    <ligand>
        <name>heme</name>
        <dbReference type="ChEBI" id="CHEBI:30413"/>
    </ligand>
    <ligandPart>
        <name>Fe</name>
        <dbReference type="ChEBI" id="CHEBI:18248"/>
    </ligandPart>
</feature>
<evidence type="ECO:0000256" key="4">
    <source>
        <dbReference type="ARBA" id="ARBA00023004"/>
    </source>
</evidence>
<dbReference type="EMBL" id="GCHX01452796">
    <property type="protein sequence ID" value="JAI17620.1"/>
    <property type="molecule type" value="Transcribed_RNA"/>
</dbReference>
<keyword evidence="6" id="KW-1133">Transmembrane helix</keyword>
<keyword evidence="6" id="KW-0472">Membrane</keyword>
<dbReference type="Pfam" id="PF00067">
    <property type="entry name" value="p450"/>
    <property type="match status" value="1"/>
</dbReference>
<keyword evidence="6" id="KW-0812">Transmembrane</keyword>
<evidence type="ECO:0000256" key="1">
    <source>
        <dbReference type="ARBA" id="ARBA00010617"/>
    </source>
</evidence>
<dbReference type="PRINTS" id="PR00385">
    <property type="entry name" value="P450"/>
</dbReference>
<accession>A0A0G7ZNQ9</accession>
<organism evidence="7">
    <name type="scientific">Picea glauca</name>
    <name type="common">White spruce</name>
    <name type="synonym">Pinus glauca</name>
    <dbReference type="NCBI Taxonomy" id="3330"/>
    <lineage>
        <taxon>Eukaryota</taxon>
        <taxon>Viridiplantae</taxon>
        <taxon>Streptophyta</taxon>
        <taxon>Embryophyta</taxon>
        <taxon>Tracheophyta</taxon>
        <taxon>Spermatophyta</taxon>
        <taxon>Pinopsida</taxon>
        <taxon>Pinidae</taxon>
        <taxon>Conifers I</taxon>
        <taxon>Pinales</taxon>
        <taxon>Pinaceae</taxon>
        <taxon>Picea</taxon>
    </lineage>
</organism>
<dbReference type="PANTHER" id="PTHR24296">
    <property type="entry name" value="CYTOCHROME P450"/>
    <property type="match status" value="1"/>
</dbReference>
<comment type="cofactor">
    <cofactor evidence="5">
        <name>heme</name>
        <dbReference type="ChEBI" id="CHEBI:30413"/>
    </cofactor>
</comment>
<dbReference type="InterPro" id="IPR036396">
    <property type="entry name" value="Cyt_P450_sf"/>
</dbReference>
<evidence type="ECO:0000256" key="2">
    <source>
        <dbReference type="ARBA" id="ARBA00022723"/>
    </source>
</evidence>
<keyword evidence="3" id="KW-0560">Oxidoreductase</keyword>
<dbReference type="InterPro" id="IPR001128">
    <property type="entry name" value="Cyt_P450"/>
</dbReference>
<evidence type="ECO:0000313" key="7">
    <source>
        <dbReference type="EMBL" id="JAI17620.1"/>
    </source>
</evidence>
<dbReference type="GO" id="GO:0020037">
    <property type="term" value="F:heme binding"/>
    <property type="evidence" value="ECO:0007669"/>
    <property type="project" value="InterPro"/>
</dbReference>
<comment type="similarity">
    <text evidence="1">Belongs to the cytochrome P450 family.</text>
</comment>
<proteinExistence type="inferred from homology"/>
<evidence type="ECO:0000256" key="6">
    <source>
        <dbReference type="SAM" id="Phobius"/>
    </source>
</evidence>
<feature type="transmembrane region" description="Helical" evidence="6">
    <location>
        <begin position="7"/>
        <end position="26"/>
    </location>
</feature>
<dbReference type="PRINTS" id="PR00463">
    <property type="entry name" value="EP450I"/>
</dbReference>
<reference evidence="7" key="1">
    <citation type="journal article" date="2015" name="Plant J.">
        <title>Improved white spruce (Picea glauca) genome assemblies and annotation of large gene families of conifer terpenoid and phenolic defense metabolism.</title>
        <authorList>
            <person name="Warren R.L."/>
            <person name="Keeling C.I."/>
            <person name="Yuen M.M."/>
            <person name="Raymond A."/>
            <person name="Taylor G.A."/>
            <person name="Vandervalk B.P."/>
            <person name="Mohamadi H."/>
            <person name="Paulino D."/>
            <person name="Chiu R."/>
            <person name="Jackman S.D."/>
            <person name="Robertson G."/>
            <person name="Yang C."/>
            <person name="Hoffmann M."/>
            <person name="Weigel D."/>
            <person name="Nelson D.R."/>
            <person name="Ritland C."/>
            <person name="Isabel N."/>
            <person name="Jaquish B."/>
            <person name="Yanchuk A."/>
            <person name="Bousquet J."/>
            <person name="Jones S.J."/>
            <person name="MacKay J."/>
            <person name="Birol I."/>
            <person name="Bohlmann J."/>
        </authorList>
    </citation>
    <scope>NUCLEOTIDE SEQUENCE</scope>
</reference>
<dbReference type="SUPFAM" id="SSF48264">
    <property type="entry name" value="Cytochrome P450"/>
    <property type="match status" value="1"/>
</dbReference>
<protein>
    <submittedName>
        <fullName evidence="7">Cytochrome P450 CYP704C5</fullName>
    </submittedName>
</protein>
<keyword evidence="2 5" id="KW-0479">Metal-binding</keyword>
<sequence length="505" mass="58266">MAGGMEYAAATLTVALLLIILFKMNWSSGLCPPVAATVIGMMINFKLLHDFILHHHRRYKTYRIAYPTFSYVLTTDPANVEHILRSNFANYVKGKSHHDVMEDLLGDGIFSVDGELWRQQRKIASFEFSTKVLKDFSSVVFRENAVKLSKILLENFRTKQTVEMQGLLLRSTMDGFCKLGFGVDINSLTNTNSGAEASFAMAFDTANSLLMWRYFDVAWKLKRYFNFLSEATMKDNIKTVDDFVYKVIHSRKQEVSVQNNYVKPDILSRFIALSEKHPESYSDKYLRDIILNFMVAGREATAVTLCWFFHLLCKNPDVEEKLLQEIRDLVKEKECVSIEESISMFSQSLTHTVLDKMHYLHAALTESLRLHPAVPMDGKYVVSDDILPDGFKIKKGDMINYVPYSMGRMTYLWGNDAEEFKPERWLQNGIFQPQSPFKFTAFQAGPRICLGKDFAYMQMKIFASVLVRFFKFEAVEDKEVKYRPSTTLHMTEDGLNLRLKPRLDF</sequence>
<dbReference type="CDD" id="cd11064">
    <property type="entry name" value="CYP86A"/>
    <property type="match status" value="1"/>
</dbReference>
<keyword evidence="5" id="KW-0349">Heme</keyword>
<dbReference type="InterPro" id="IPR002401">
    <property type="entry name" value="Cyt_P450_E_grp-I"/>
</dbReference>
<dbReference type="GO" id="GO:0016705">
    <property type="term" value="F:oxidoreductase activity, acting on paired donors, with incorporation or reduction of molecular oxygen"/>
    <property type="evidence" value="ECO:0007669"/>
    <property type="project" value="InterPro"/>
</dbReference>
<dbReference type="Gene3D" id="1.10.630.10">
    <property type="entry name" value="Cytochrome P450"/>
    <property type="match status" value="1"/>
</dbReference>
<evidence type="ECO:0000256" key="3">
    <source>
        <dbReference type="ARBA" id="ARBA00023002"/>
    </source>
</evidence>
<gene>
    <name evidence="7" type="primary">cytochrome P450 CYP704C5</name>
</gene>
<dbReference type="GO" id="GO:0004497">
    <property type="term" value="F:monooxygenase activity"/>
    <property type="evidence" value="ECO:0007669"/>
    <property type="project" value="InterPro"/>
</dbReference>
<name>A0A0G7ZNQ9_PICGL</name>
<dbReference type="GO" id="GO:0005506">
    <property type="term" value="F:iron ion binding"/>
    <property type="evidence" value="ECO:0007669"/>
    <property type="project" value="InterPro"/>
</dbReference>
<keyword evidence="4 5" id="KW-0408">Iron</keyword>
<dbReference type="AlphaFoldDB" id="A0A0G7ZNQ9"/>
<evidence type="ECO:0000256" key="5">
    <source>
        <dbReference type="PIRSR" id="PIRSR602401-1"/>
    </source>
</evidence>